<evidence type="ECO:0000313" key="6">
    <source>
        <dbReference type="EMBL" id="PSJ06503.1"/>
    </source>
</evidence>
<dbReference type="AlphaFoldDB" id="A0A2P7MZ49"/>
<comment type="similarity">
    <text evidence="2 4">Belongs to the pyridoxal phosphate-binding protein YggS/PROSC family.</text>
</comment>
<evidence type="ECO:0000313" key="7">
    <source>
        <dbReference type="Proteomes" id="UP000243002"/>
    </source>
</evidence>
<dbReference type="Proteomes" id="UP000243002">
    <property type="component" value="Unassembled WGS sequence"/>
</dbReference>
<comment type="cofactor">
    <cofactor evidence="3">
        <name>pyridoxal 5'-phosphate</name>
        <dbReference type="ChEBI" id="CHEBI:597326"/>
    </cofactor>
</comment>
<feature type="domain" description="Alanine racemase N-terminal" evidence="5">
    <location>
        <begin position="34"/>
        <end position="244"/>
    </location>
</feature>
<sequence>MLATLLSKIWCAPAATVPRPTPIGVSCLTRPSSESLAGRLAALQAELPPGCRLLAVSKGQPADRIREAVAAGQRSFGESRLQEAVLKQAELADLAPLDWHFIGRLQANKARGVVRHFGTIHSLDSLELARRLARIAAEEQRQPAVFFQVKFRPDPAKTGFDPAELCQHWPELGGLAPLRPLGLMTLAPLGLDEAERRVLFGECDALATQLGLPERSMGMSGDWPEAAEAGSTWVRIGSGLFGPRQIQ</sequence>
<dbReference type="PANTHER" id="PTHR10146">
    <property type="entry name" value="PROLINE SYNTHETASE CO-TRANSCRIBED BACTERIAL HOMOLOG PROTEIN"/>
    <property type="match status" value="1"/>
</dbReference>
<dbReference type="SUPFAM" id="SSF51419">
    <property type="entry name" value="PLP-binding barrel"/>
    <property type="match status" value="1"/>
</dbReference>
<dbReference type="PIRSF" id="PIRSF004848">
    <property type="entry name" value="YBL036c_PLPDEIII"/>
    <property type="match status" value="1"/>
</dbReference>
<keyword evidence="1 2" id="KW-0663">Pyridoxal phosphate</keyword>
<evidence type="ECO:0000259" key="5">
    <source>
        <dbReference type="Pfam" id="PF01168"/>
    </source>
</evidence>
<dbReference type="NCBIfam" id="TIGR00044">
    <property type="entry name" value="YggS family pyridoxal phosphate-dependent enzyme"/>
    <property type="match status" value="1"/>
</dbReference>
<evidence type="ECO:0000256" key="3">
    <source>
        <dbReference type="PIRSR" id="PIRSR004848-1"/>
    </source>
</evidence>
<organism evidence="6 7">
    <name type="scientific">Cyanobium usitatum str. Tous</name>
    <dbReference type="NCBI Taxonomy" id="2116684"/>
    <lineage>
        <taxon>Bacteria</taxon>
        <taxon>Bacillati</taxon>
        <taxon>Cyanobacteriota</taxon>
        <taxon>Cyanophyceae</taxon>
        <taxon>Synechococcales</taxon>
        <taxon>Prochlorococcaceae</taxon>
        <taxon>Cyanobium</taxon>
    </lineage>
</organism>
<gene>
    <name evidence="6" type="ORF">C7K55_03350</name>
</gene>
<dbReference type="InterPro" id="IPR001608">
    <property type="entry name" value="Ala_racemase_N"/>
</dbReference>
<dbReference type="CDD" id="cd00635">
    <property type="entry name" value="PLPDE_III_YBL036c_like"/>
    <property type="match status" value="1"/>
</dbReference>
<dbReference type="OrthoDB" id="9804072at2"/>
<keyword evidence="7" id="KW-1185">Reference proteome</keyword>
<evidence type="ECO:0000256" key="4">
    <source>
        <dbReference type="RuleBase" id="RU004514"/>
    </source>
</evidence>
<dbReference type="InterPro" id="IPR011078">
    <property type="entry name" value="PyrdxlP_homeostasis"/>
</dbReference>
<dbReference type="Gene3D" id="3.20.20.10">
    <property type="entry name" value="Alanine racemase"/>
    <property type="match status" value="1"/>
</dbReference>
<name>A0A2P7MZ49_9CYAN</name>
<dbReference type="Pfam" id="PF01168">
    <property type="entry name" value="Ala_racemase_N"/>
    <property type="match status" value="1"/>
</dbReference>
<proteinExistence type="inferred from homology"/>
<evidence type="ECO:0000256" key="1">
    <source>
        <dbReference type="ARBA" id="ARBA00022898"/>
    </source>
</evidence>
<dbReference type="HAMAP" id="MF_02087">
    <property type="entry name" value="PLP_homeostasis"/>
    <property type="match status" value="1"/>
</dbReference>
<reference evidence="6 7" key="1">
    <citation type="journal article" date="2018" name="Environ. Microbiol.">
        <title>Ecological and genomic features of two widespread freshwater picocyanobacteria.</title>
        <authorList>
            <person name="Cabello-Yeves P.J."/>
            <person name="Picazo A."/>
            <person name="Camacho A."/>
            <person name="Callieri C."/>
            <person name="Rosselli R."/>
            <person name="Roda-Garcia J.J."/>
            <person name="Coutinho F.H."/>
            <person name="Rodriguez-Valera F."/>
        </authorList>
    </citation>
    <scope>NUCLEOTIDE SEQUENCE [LARGE SCALE GENOMIC DNA]</scope>
    <source>
        <strain evidence="6 7">Tous</strain>
    </source>
</reference>
<dbReference type="PROSITE" id="PS01211">
    <property type="entry name" value="UPF0001"/>
    <property type="match status" value="1"/>
</dbReference>
<dbReference type="EMBL" id="PXXO01000003">
    <property type="protein sequence ID" value="PSJ06503.1"/>
    <property type="molecule type" value="Genomic_DNA"/>
</dbReference>
<feature type="modified residue" description="N6-(pyridoxal phosphate)lysine" evidence="2 3">
    <location>
        <position position="58"/>
    </location>
</feature>
<comment type="function">
    <text evidence="2">Pyridoxal 5'-phosphate (PLP)-binding protein, which is involved in PLP homeostasis.</text>
</comment>
<dbReference type="GO" id="GO:0030170">
    <property type="term" value="F:pyridoxal phosphate binding"/>
    <property type="evidence" value="ECO:0007669"/>
    <property type="project" value="UniProtKB-UniRule"/>
</dbReference>
<accession>A0A2P7MZ49</accession>
<comment type="caution">
    <text evidence="6">The sequence shown here is derived from an EMBL/GenBank/DDBJ whole genome shotgun (WGS) entry which is preliminary data.</text>
</comment>
<protein>
    <recommendedName>
        <fullName evidence="2">Pyridoxal phosphate homeostasis protein</fullName>
        <shortName evidence="2">PLP homeostasis protein</shortName>
    </recommendedName>
</protein>
<evidence type="ECO:0000256" key="2">
    <source>
        <dbReference type="HAMAP-Rule" id="MF_02087"/>
    </source>
</evidence>
<dbReference type="PANTHER" id="PTHR10146:SF14">
    <property type="entry name" value="PYRIDOXAL PHOSPHATE HOMEOSTASIS PROTEIN"/>
    <property type="match status" value="1"/>
</dbReference>
<dbReference type="InterPro" id="IPR029066">
    <property type="entry name" value="PLP-binding_barrel"/>
</dbReference>